<dbReference type="Gene3D" id="3.40.1190.20">
    <property type="match status" value="1"/>
</dbReference>
<evidence type="ECO:0000256" key="19">
    <source>
        <dbReference type="PIRNR" id="PIRNR017184"/>
    </source>
</evidence>
<comment type="catalytic activity">
    <reaction evidence="2 18 19">
        <text>(6R)-NADPHX = (6S)-NADPHX</text>
        <dbReference type="Rhea" id="RHEA:32227"/>
        <dbReference type="ChEBI" id="CHEBI:64076"/>
        <dbReference type="ChEBI" id="CHEBI:64077"/>
        <dbReference type="EC" id="5.1.99.6"/>
    </reaction>
</comment>
<evidence type="ECO:0000256" key="13">
    <source>
        <dbReference type="ARBA" id="ARBA00023268"/>
    </source>
</evidence>
<keyword evidence="5 18" id="KW-0479">Metal-binding</keyword>
<gene>
    <name evidence="17" type="primary">nnrD</name>
    <name evidence="18" type="synonym">nnrE</name>
    <name evidence="22" type="ORF">ENP47_04335</name>
</gene>
<dbReference type="InterPro" id="IPR029056">
    <property type="entry name" value="Ribokinase-like"/>
</dbReference>
<dbReference type="GO" id="GO:0110051">
    <property type="term" value="P:metabolite repair"/>
    <property type="evidence" value="ECO:0007669"/>
    <property type="project" value="TreeGrafter"/>
</dbReference>
<comment type="caution">
    <text evidence="17">Lacks conserved residue(s) required for the propagation of feature annotation.</text>
</comment>
<evidence type="ECO:0000256" key="8">
    <source>
        <dbReference type="ARBA" id="ARBA00022857"/>
    </source>
</evidence>
<dbReference type="GO" id="GO:0052856">
    <property type="term" value="F:NAD(P)HX epimerase activity"/>
    <property type="evidence" value="ECO:0007669"/>
    <property type="project" value="UniProtKB-UniRule"/>
</dbReference>
<evidence type="ECO:0000259" key="20">
    <source>
        <dbReference type="PROSITE" id="PS51383"/>
    </source>
</evidence>
<evidence type="ECO:0000256" key="15">
    <source>
        <dbReference type="ARBA" id="ARBA00048238"/>
    </source>
</evidence>
<dbReference type="PIRSF" id="PIRSF017184">
    <property type="entry name" value="Nnr"/>
    <property type="match status" value="1"/>
</dbReference>
<comment type="cofactor">
    <cofactor evidence="17">
        <name>Mg(2+)</name>
        <dbReference type="ChEBI" id="CHEBI:18420"/>
    </cofactor>
</comment>
<comment type="catalytic activity">
    <reaction evidence="15 17 19">
        <text>(6S)-NADHX + ADP = AMP + phosphate + NADH + H(+)</text>
        <dbReference type="Rhea" id="RHEA:32223"/>
        <dbReference type="ChEBI" id="CHEBI:15378"/>
        <dbReference type="ChEBI" id="CHEBI:43474"/>
        <dbReference type="ChEBI" id="CHEBI:57945"/>
        <dbReference type="ChEBI" id="CHEBI:64074"/>
        <dbReference type="ChEBI" id="CHEBI:456215"/>
        <dbReference type="ChEBI" id="CHEBI:456216"/>
        <dbReference type="EC" id="4.2.1.136"/>
    </reaction>
</comment>
<comment type="similarity">
    <text evidence="17">Belongs to the NnrD/CARKD family.</text>
</comment>
<feature type="binding site" evidence="18">
    <location>
        <begin position="61"/>
        <end position="65"/>
    </location>
    <ligand>
        <name>(6S)-NADPHX</name>
        <dbReference type="ChEBI" id="CHEBI:64076"/>
    </ligand>
</feature>
<feature type="binding site" evidence="17">
    <location>
        <position position="469"/>
    </location>
    <ligand>
        <name>AMP</name>
        <dbReference type="ChEBI" id="CHEBI:456215"/>
    </ligand>
</feature>
<evidence type="ECO:0000256" key="14">
    <source>
        <dbReference type="ARBA" id="ARBA00025153"/>
    </source>
</evidence>
<evidence type="ECO:0000256" key="4">
    <source>
        <dbReference type="ARBA" id="ARBA00009524"/>
    </source>
</evidence>
<name>A0A7C1X5B1_THERO</name>
<dbReference type="Pfam" id="PF03853">
    <property type="entry name" value="YjeF_N"/>
    <property type="match status" value="1"/>
</dbReference>
<feature type="binding site" evidence="18">
    <location>
        <position position="123"/>
    </location>
    <ligand>
        <name>K(+)</name>
        <dbReference type="ChEBI" id="CHEBI:29103"/>
    </ligand>
</feature>
<dbReference type="InterPro" id="IPR000631">
    <property type="entry name" value="CARKD"/>
</dbReference>
<dbReference type="PANTHER" id="PTHR12592">
    <property type="entry name" value="ATP-DEPENDENT (S)-NAD(P)H-HYDRATE DEHYDRATASE FAMILY MEMBER"/>
    <property type="match status" value="1"/>
</dbReference>
<evidence type="ECO:0000256" key="5">
    <source>
        <dbReference type="ARBA" id="ARBA00022723"/>
    </source>
</evidence>
<evidence type="ECO:0000313" key="22">
    <source>
        <dbReference type="EMBL" id="HEF64813.1"/>
    </source>
</evidence>
<feature type="domain" description="YjeF C-terminal" evidence="20">
    <location>
        <begin position="225"/>
        <end position="529"/>
    </location>
</feature>
<dbReference type="SUPFAM" id="SSF64153">
    <property type="entry name" value="YjeF N-terminal domain-like"/>
    <property type="match status" value="1"/>
</dbReference>
<keyword evidence="9 18" id="KW-0630">Potassium</keyword>
<dbReference type="HAMAP" id="MF_01966">
    <property type="entry name" value="NADHX_epimerase"/>
    <property type="match status" value="1"/>
</dbReference>
<dbReference type="InterPro" id="IPR017953">
    <property type="entry name" value="Carbohydrate_kinase_pred_CS"/>
</dbReference>
<dbReference type="InterPro" id="IPR004443">
    <property type="entry name" value="YjeF_N_dom"/>
</dbReference>
<keyword evidence="12 17" id="KW-0456">Lyase</keyword>
<comment type="similarity">
    <text evidence="3 19">In the N-terminal section; belongs to the NnrE/AIBP family.</text>
</comment>
<dbReference type="NCBIfam" id="TIGR00196">
    <property type="entry name" value="yjeF_cterm"/>
    <property type="match status" value="1"/>
</dbReference>
<evidence type="ECO:0000256" key="16">
    <source>
        <dbReference type="ARBA" id="ARBA00049209"/>
    </source>
</evidence>
<dbReference type="PROSITE" id="PS51383">
    <property type="entry name" value="YJEF_C_3"/>
    <property type="match status" value="1"/>
</dbReference>
<evidence type="ECO:0000256" key="2">
    <source>
        <dbReference type="ARBA" id="ARBA00000909"/>
    </source>
</evidence>
<dbReference type="Gene3D" id="3.40.50.10260">
    <property type="entry name" value="YjeF N-terminal domain"/>
    <property type="match status" value="1"/>
</dbReference>
<reference evidence="22" key="1">
    <citation type="journal article" date="2020" name="mSystems">
        <title>Genome- and Community-Level Interaction Insights into Carbon Utilization and Element Cycling Functions of Hydrothermarchaeota in Hydrothermal Sediment.</title>
        <authorList>
            <person name="Zhou Z."/>
            <person name="Liu Y."/>
            <person name="Xu W."/>
            <person name="Pan J."/>
            <person name="Luo Z.H."/>
            <person name="Li M."/>
        </authorList>
    </citation>
    <scope>NUCLEOTIDE SEQUENCE [LARGE SCALE GENOMIC DNA]</scope>
    <source>
        <strain evidence="22">SpSt-222</strain>
    </source>
</reference>
<comment type="function">
    <text evidence="14 19">Bifunctional enzyme that catalyzes the epimerization of the S- and R-forms of NAD(P)HX and the dehydration of the S-form of NAD(P)HX at the expense of ADP, which is converted to AMP. This allows the repair of both epimers of NAD(P)HX, a damaged form of NAD(P)H that is a result of enzymatic or heat-dependent hydration.</text>
</comment>
<evidence type="ECO:0000256" key="6">
    <source>
        <dbReference type="ARBA" id="ARBA00022741"/>
    </source>
</evidence>
<feature type="binding site" evidence="17">
    <location>
        <position position="470"/>
    </location>
    <ligand>
        <name>(6S)-NADPHX</name>
        <dbReference type="ChEBI" id="CHEBI:64076"/>
    </ligand>
</feature>
<proteinExistence type="inferred from homology"/>
<dbReference type="NCBIfam" id="TIGR00197">
    <property type="entry name" value="yjeF_nterm"/>
    <property type="match status" value="1"/>
</dbReference>
<evidence type="ECO:0000256" key="1">
    <source>
        <dbReference type="ARBA" id="ARBA00000013"/>
    </source>
</evidence>
<dbReference type="PANTHER" id="PTHR12592:SF0">
    <property type="entry name" value="ATP-DEPENDENT (S)-NAD(P)H-HYDRATE DEHYDRATASE"/>
    <property type="match status" value="1"/>
</dbReference>
<dbReference type="EC" id="5.1.99.6" evidence="19"/>
<evidence type="ECO:0000256" key="9">
    <source>
        <dbReference type="ARBA" id="ARBA00022958"/>
    </source>
</evidence>
<comment type="cofactor">
    <cofactor evidence="18 19">
        <name>K(+)</name>
        <dbReference type="ChEBI" id="CHEBI:29103"/>
    </cofactor>
    <text evidence="18 19">Binds 1 potassium ion per subunit.</text>
</comment>
<protein>
    <recommendedName>
        <fullName evidence="19">Bifunctional NAD(P)H-hydrate repair enzyme</fullName>
    </recommendedName>
    <alternativeName>
        <fullName evidence="19">Nicotinamide nucleotide repair protein</fullName>
    </alternativeName>
    <domain>
        <recommendedName>
            <fullName evidence="19">ADP-dependent (S)-NAD(P)H-hydrate dehydratase</fullName>
            <ecNumber evidence="19">4.2.1.136</ecNumber>
        </recommendedName>
        <alternativeName>
            <fullName evidence="19">ADP-dependent NAD(P)HX dehydratase</fullName>
        </alternativeName>
    </domain>
    <domain>
        <recommendedName>
            <fullName evidence="19">NAD(P)H-hydrate epimerase</fullName>
            <ecNumber evidence="19">5.1.99.6</ecNumber>
        </recommendedName>
    </domain>
</protein>
<dbReference type="GO" id="GO:0052855">
    <property type="term" value="F:ADP-dependent NAD(P)H-hydrate dehydratase activity"/>
    <property type="evidence" value="ECO:0007669"/>
    <property type="project" value="UniProtKB-UniRule"/>
</dbReference>
<keyword evidence="8 17" id="KW-0521">NADP</keyword>
<comment type="caution">
    <text evidence="22">The sequence shown here is derived from an EMBL/GenBank/DDBJ whole genome shotgun (WGS) entry which is preliminary data.</text>
</comment>
<sequence length="554" mass="58517">MEKLCRVAEVRRAEEEAVTQGTSLAELMARAGRAVAEVIDELVGSSDRKSRRALFFVGPGNNGGDGLVAAGHLAARGWDCKIWAWNRSEPGDVPVEAEWLARCEWLTNEQLEQALSRADVIVDAVFGIGGRAELPDPVASAFEAASEARRQRGTLLVAIDVPSGIDSDTGAADRRAFRADLTVMLGLPKLGAYLAPALRYTGLIRLVDIGLPRPPIVPGSVAVLTEADVRTWLPRREADTHKWAVGAVIVVGGAPGYYGAPRLAATAALRVGAGLVTLAVPRSLIPAIAAAQAEVTFIPAPDGDVGAGQRWAELVREALPRYRTLLLGPGLGQDRPAEELVRFLLGIGRQRRGSLGFAPTSEELPLQRFTGYAVIDADGLNWLAKSGTWWEELREARLILTPHPGELARLLGVEVSTILEDPWGMAAEAARTFGQHVVLKYGHTSVACPDGTLLLAPQVHPGLASAGTGDVLAGVIAGLAAQGLEPRDAAGAGVFIAGQAALAAIAAKGTLSLLASDIIAALPRILRNLYDPRWSPEQYVVSGMRLSLEGADES</sequence>
<evidence type="ECO:0000256" key="10">
    <source>
        <dbReference type="ARBA" id="ARBA00023027"/>
    </source>
</evidence>
<evidence type="ECO:0000256" key="12">
    <source>
        <dbReference type="ARBA" id="ARBA00023239"/>
    </source>
</evidence>
<feature type="binding site" evidence="18">
    <location>
        <position position="62"/>
    </location>
    <ligand>
        <name>K(+)</name>
        <dbReference type="ChEBI" id="CHEBI:29103"/>
    </ligand>
</feature>
<evidence type="ECO:0000256" key="11">
    <source>
        <dbReference type="ARBA" id="ARBA00023235"/>
    </source>
</evidence>
<comment type="catalytic activity">
    <reaction evidence="16 17 19">
        <text>(6S)-NADPHX + ADP = AMP + phosphate + NADPH + H(+)</text>
        <dbReference type="Rhea" id="RHEA:32235"/>
        <dbReference type="ChEBI" id="CHEBI:15378"/>
        <dbReference type="ChEBI" id="CHEBI:43474"/>
        <dbReference type="ChEBI" id="CHEBI:57783"/>
        <dbReference type="ChEBI" id="CHEBI:64076"/>
        <dbReference type="ChEBI" id="CHEBI:456215"/>
        <dbReference type="ChEBI" id="CHEBI:456216"/>
        <dbReference type="EC" id="4.2.1.136"/>
    </reaction>
</comment>
<keyword evidence="7 17" id="KW-0067">ATP-binding</keyword>
<evidence type="ECO:0000256" key="7">
    <source>
        <dbReference type="ARBA" id="ARBA00022840"/>
    </source>
</evidence>
<evidence type="ECO:0000259" key="21">
    <source>
        <dbReference type="PROSITE" id="PS51385"/>
    </source>
</evidence>
<feature type="domain" description="YjeF N-terminal" evidence="21">
    <location>
        <begin position="10"/>
        <end position="217"/>
    </location>
</feature>
<accession>A0A7C1X5B1</accession>
<dbReference type="EMBL" id="DSJL01000009">
    <property type="protein sequence ID" value="HEF64813.1"/>
    <property type="molecule type" value="Genomic_DNA"/>
</dbReference>
<dbReference type="InterPro" id="IPR030677">
    <property type="entry name" value="Nnr"/>
</dbReference>
<dbReference type="AlphaFoldDB" id="A0A7C1X5B1"/>
<dbReference type="EC" id="4.2.1.136" evidence="19"/>
<comment type="subunit">
    <text evidence="17">Homotetramer.</text>
</comment>
<comment type="function">
    <text evidence="17">Catalyzes the dehydration of the S-form of NAD(P)HX at the expense of ADP, which is converted to AMP. Together with NAD(P)HX epimerase, which catalyzes the epimerization of the S- and R-forms, the enzyme allows the repair of both epimers of NAD(P)HX, a damaged form of NAD(P)H that is a result of enzymatic or heat-dependent hydration.</text>
</comment>
<organism evidence="22">
    <name type="scientific">Thermomicrobium roseum</name>
    <dbReference type="NCBI Taxonomy" id="500"/>
    <lineage>
        <taxon>Bacteria</taxon>
        <taxon>Pseudomonadati</taxon>
        <taxon>Thermomicrobiota</taxon>
        <taxon>Thermomicrobia</taxon>
        <taxon>Thermomicrobiales</taxon>
        <taxon>Thermomicrobiaceae</taxon>
        <taxon>Thermomicrobium</taxon>
    </lineage>
</organism>
<evidence type="ECO:0000256" key="18">
    <source>
        <dbReference type="HAMAP-Rule" id="MF_01966"/>
    </source>
</evidence>
<feature type="binding site" evidence="18">
    <location>
        <position position="163"/>
    </location>
    <ligand>
        <name>K(+)</name>
        <dbReference type="ChEBI" id="CHEBI:29103"/>
    </ligand>
</feature>
<evidence type="ECO:0000256" key="17">
    <source>
        <dbReference type="HAMAP-Rule" id="MF_01965"/>
    </source>
</evidence>
<dbReference type="PROSITE" id="PS01050">
    <property type="entry name" value="YJEF_C_2"/>
    <property type="match status" value="1"/>
</dbReference>
<comment type="function">
    <text evidence="18">Catalyzes the epimerization of the S- and R-forms of NAD(P)HX, a damaged form of NAD(P)H that is a result of enzymatic or heat-dependent hydration. This is a prerequisite for the S-specific NAD(P)H-hydrate dehydratase to allow the repair of both epimers of NAD(P)HX.</text>
</comment>
<feature type="binding site" evidence="17">
    <location>
        <position position="403"/>
    </location>
    <ligand>
        <name>(6S)-NADPHX</name>
        <dbReference type="ChEBI" id="CHEBI:64076"/>
    </ligand>
</feature>
<dbReference type="GO" id="GO:0046496">
    <property type="term" value="P:nicotinamide nucleotide metabolic process"/>
    <property type="evidence" value="ECO:0007669"/>
    <property type="project" value="UniProtKB-UniRule"/>
</dbReference>
<keyword evidence="10 17" id="KW-0520">NAD</keyword>
<dbReference type="CDD" id="cd01171">
    <property type="entry name" value="YXKO-related"/>
    <property type="match status" value="1"/>
</dbReference>
<dbReference type="SUPFAM" id="SSF53613">
    <property type="entry name" value="Ribokinase-like"/>
    <property type="match status" value="1"/>
</dbReference>
<comment type="similarity">
    <text evidence="18">Belongs to the NnrE/AIBP family.</text>
</comment>
<evidence type="ECO:0000256" key="3">
    <source>
        <dbReference type="ARBA" id="ARBA00006001"/>
    </source>
</evidence>
<keyword evidence="6 17" id="KW-0547">Nucleotide-binding</keyword>
<feature type="binding site" evidence="18">
    <location>
        <begin position="127"/>
        <end position="133"/>
    </location>
    <ligand>
        <name>(6S)-NADPHX</name>
        <dbReference type="ChEBI" id="CHEBI:64076"/>
    </ligand>
</feature>
<comment type="similarity">
    <text evidence="4 19">In the C-terminal section; belongs to the NnrD/CARKD family.</text>
</comment>
<dbReference type="GO" id="GO:0046872">
    <property type="term" value="F:metal ion binding"/>
    <property type="evidence" value="ECO:0007669"/>
    <property type="project" value="UniProtKB-UniRule"/>
</dbReference>
<feature type="binding site" evidence="17">
    <location>
        <position position="260"/>
    </location>
    <ligand>
        <name>(6S)-NADPHX</name>
        <dbReference type="ChEBI" id="CHEBI:64076"/>
    </ligand>
</feature>
<keyword evidence="13" id="KW-0511">Multifunctional enzyme</keyword>
<dbReference type="Pfam" id="PF01256">
    <property type="entry name" value="Carb_kinase"/>
    <property type="match status" value="1"/>
</dbReference>
<dbReference type="InterPro" id="IPR036652">
    <property type="entry name" value="YjeF_N_dom_sf"/>
</dbReference>
<dbReference type="PROSITE" id="PS51385">
    <property type="entry name" value="YJEF_N"/>
    <property type="match status" value="1"/>
</dbReference>
<feature type="binding site" evidence="17">
    <location>
        <position position="330"/>
    </location>
    <ligand>
        <name>(6S)-NADPHX</name>
        <dbReference type="ChEBI" id="CHEBI:64076"/>
    </ligand>
</feature>
<dbReference type="GO" id="GO:0005524">
    <property type="term" value="F:ATP binding"/>
    <property type="evidence" value="ECO:0007669"/>
    <property type="project" value="UniProtKB-UniRule"/>
</dbReference>
<comment type="catalytic activity">
    <reaction evidence="1 18 19">
        <text>(6R)-NADHX = (6S)-NADHX</text>
        <dbReference type="Rhea" id="RHEA:32215"/>
        <dbReference type="ChEBI" id="CHEBI:64074"/>
        <dbReference type="ChEBI" id="CHEBI:64075"/>
        <dbReference type="EC" id="5.1.99.6"/>
    </reaction>
</comment>
<feature type="binding site" evidence="18">
    <location>
        <position position="160"/>
    </location>
    <ligand>
        <name>(6S)-NADPHX</name>
        <dbReference type="ChEBI" id="CHEBI:64076"/>
    </ligand>
</feature>
<dbReference type="HAMAP" id="MF_01965">
    <property type="entry name" value="NADHX_dehydratase"/>
    <property type="match status" value="1"/>
</dbReference>
<keyword evidence="11 18" id="KW-0413">Isomerase</keyword>